<dbReference type="RefSeq" id="WP_222509913.1">
    <property type="nucleotide sequence ID" value="NZ_JAHVJA010000016.1"/>
</dbReference>
<keyword evidence="3" id="KW-1185">Reference proteome</keyword>
<dbReference type="Proteomes" id="UP000766629">
    <property type="component" value="Unassembled WGS sequence"/>
</dbReference>
<evidence type="ECO:0000313" key="2">
    <source>
        <dbReference type="EMBL" id="MBY6141974.1"/>
    </source>
</evidence>
<sequence>MLNRFSIFLAIAFAWNSALHAEEFCAVPLAVSNSVSNEHWGSQTEVLTVPGFANSFIKLGRNEILTIKDRALTEFEGPPLSNWNRLMPNIIIDRKGETWAYTTIREPALFRLTANGEFERHGLSSLSDLDGLADPDWRRTHSDRTDRRRLNRDGPIFAVKSGELYRVVGTLPTKVQTPPGWGPRMPVPIDINGLGDFAHVDGRIWYRTGSESSWQQVARIKDLLSLYSQSPFSIFDVLFIKDTGRLLLLLEDRALVGRFDTDLRHPIFDYQFSGDIVLDQASGKVLVWAGAPLTQSRVDEPKLITESEGLWEMTPGTPTRVAGFQALARRTSGGVPYMSFVFHEPSELTLTSHSNGFAAYDGESLIDLSEWREGRPSATDNLRLKKIGNAYFAKDHQRLLKIESDLSAAEVVLPETVEWLWDVVFSEALGSYFLFSPAWENTYSTKDFIDFSIVRDAPMGVRSLSGDVASAHGLFGNSDDDAFVVQFCGETADLK</sequence>
<keyword evidence="1" id="KW-0732">Signal</keyword>
<comment type="caution">
    <text evidence="2">The sequence shown here is derived from an EMBL/GenBank/DDBJ whole genome shotgun (WGS) entry which is preliminary data.</text>
</comment>
<gene>
    <name evidence="2" type="ORF">KUV26_21280</name>
</gene>
<accession>A0ABS7NLC4</accession>
<organism evidence="2 3">
    <name type="scientific">Leisingera daeponensis</name>
    <dbReference type="NCBI Taxonomy" id="405746"/>
    <lineage>
        <taxon>Bacteria</taxon>
        <taxon>Pseudomonadati</taxon>
        <taxon>Pseudomonadota</taxon>
        <taxon>Alphaproteobacteria</taxon>
        <taxon>Rhodobacterales</taxon>
        <taxon>Roseobacteraceae</taxon>
        <taxon>Leisingera</taxon>
    </lineage>
</organism>
<proteinExistence type="predicted"/>
<reference evidence="2 3" key="1">
    <citation type="submission" date="2021-06" db="EMBL/GenBank/DDBJ databases">
        <title>50 bacteria genomes isolated from Dapeng, Shenzhen, China.</title>
        <authorList>
            <person name="Zheng W."/>
            <person name="Yu S."/>
            <person name="Huang Y."/>
        </authorList>
    </citation>
    <scope>NUCLEOTIDE SEQUENCE [LARGE SCALE GENOMIC DNA]</scope>
    <source>
        <strain evidence="2 3">DP1N14-2</strain>
    </source>
</reference>
<feature type="signal peptide" evidence="1">
    <location>
        <begin position="1"/>
        <end position="21"/>
    </location>
</feature>
<evidence type="ECO:0000256" key="1">
    <source>
        <dbReference type="SAM" id="SignalP"/>
    </source>
</evidence>
<dbReference type="EMBL" id="JAHVJA010000016">
    <property type="protein sequence ID" value="MBY6141974.1"/>
    <property type="molecule type" value="Genomic_DNA"/>
</dbReference>
<protein>
    <submittedName>
        <fullName evidence="2">Uncharacterized protein</fullName>
    </submittedName>
</protein>
<name>A0ABS7NLC4_9RHOB</name>
<feature type="chain" id="PRO_5046465726" evidence="1">
    <location>
        <begin position="22"/>
        <end position="495"/>
    </location>
</feature>
<evidence type="ECO:0000313" key="3">
    <source>
        <dbReference type="Proteomes" id="UP000766629"/>
    </source>
</evidence>